<name>A0A0S7BFQ6_9CHLR</name>
<dbReference type="InterPro" id="IPR036849">
    <property type="entry name" value="Enolase-like_C_sf"/>
</dbReference>
<dbReference type="EC" id="5.1.1.-" evidence="7"/>
<dbReference type="PANTHER" id="PTHR48080">
    <property type="entry name" value="D-GALACTONATE DEHYDRATASE-RELATED"/>
    <property type="match status" value="1"/>
</dbReference>
<dbReference type="EMBL" id="DF967972">
    <property type="protein sequence ID" value="GAP12298.1"/>
    <property type="molecule type" value="Genomic_DNA"/>
</dbReference>
<dbReference type="AlphaFoldDB" id="A0A0S7BFQ6"/>
<accession>A0A0S7BFQ6</accession>
<feature type="domain" description="Mandelate racemase/muconate lactonizing enzyme C-terminal" evidence="8">
    <location>
        <begin position="134"/>
        <end position="226"/>
    </location>
</feature>
<feature type="active site" description="Proton acceptor; specific for (S)-substrate epimerization" evidence="5">
    <location>
        <position position="253"/>
    </location>
</feature>
<dbReference type="GO" id="GO:0046872">
    <property type="term" value="F:metal ion binding"/>
    <property type="evidence" value="ECO:0007669"/>
    <property type="project" value="UniProtKB-KW"/>
</dbReference>
<dbReference type="PANTHER" id="PTHR48080:SF3">
    <property type="entry name" value="ENOLASE SUPERFAMILY MEMBER DDB_G0284701"/>
    <property type="match status" value="1"/>
</dbReference>
<comment type="cofactor">
    <cofactor evidence="6 7">
        <name>Mg(2+)</name>
        <dbReference type="ChEBI" id="CHEBI:18420"/>
    </cofactor>
    <text evidence="6 7">Binds 1 Mg(2+) ion per subunit.</text>
</comment>
<dbReference type="InterPro" id="IPR029065">
    <property type="entry name" value="Enolase_C-like"/>
</dbReference>
<dbReference type="SMART" id="SM00922">
    <property type="entry name" value="MR_MLE"/>
    <property type="match status" value="1"/>
</dbReference>
<dbReference type="Gene3D" id="3.20.20.120">
    <property type="entry name" value="Enolase-like C-terminal domain"/>
    <property type="match status" value="1"/>
</dbReference>
<dbReference type="PROSITE" id="PS00909">
    <property type="entry name" value="MR_MLE_2"/>
    <property type="match status" value="1"/>
</dbReference>
<dbReference type="InterPro" id="IPR029017">
    <property type="entry name" value="Enolase-like_N"/>
</dbReference>
<dbReference type="SFLD" id="SFLDG00180">
    <property type="entry name" value="muconate_cycloisomerase"/>
    <property type="match status" value="1"/>
</dbReference>
<evidence type="ECO:0000256" key="4">
    <source>
        <dbReference type="ARBA" id="ARBA00023235"/>
    </source>
</evidence>
<evidence type="ECO:0000256" key="7">
    <source>
        <dbReference type="RuleBase" id="RU366006"/>
    </source>
</evidence>
<evidence type="ECO:0000259" key="8">
    <source>
        <dbReference type="SMART" id="SM00922"/>
    </source>
</evidence>
<reference evidence="9" key="1">
    <citation type="submission" date="2015-07" db="EMBL/GenBank/DDBJ databases">
        <title>Draft Genome Sequences of Anaerolinea thermolimosa IMO-1, Bellilinea caldifistulae GOMI-1, Leptolinea tardivitalis YMTK-2, Levilinea saccharolytica KIBI-1,Longilinea arvoryzae KOME-1, Previously Described as Members of the Anaerolineaceae (Chloroflexi).</title>
        <authorList>
            <person name="Sekiguchi Y."/>
            <person name="Ohashi A."/>
            <person name="Matsuura N."/>
            <person name="Tourlousse M.D."/>
        </authorList>
    </citation>
    <scope>NUCLEOTIDE SEQUENCE [LARGE SCALE GENOMIC DNA]</scope>
    <source>
        <strain evidence="9">KOME-1</strain>
    </source>
</reference>
<dbReference type="SFLD" id="SFLDF00009">
    <property type="entry name" value="o-succinylbenzoate_synthase"/>
    <property type="match status" value="1"/>
</dbReference>
<evidence type="ECO:0000256" key="6">
    <source>
        <dbReference type="PIRSR" id="PIRSR634603-3"/>
    </source>
</evidence>
<evidence type="ECO:0000256" key="1">
    <source>
        <dbReference type="ARBA" id="ARBA00008031"/>
    </source>
</evidence>
<dbReference type="STRING" id="360412.LARV_00030"/>
<evidence type="ECO:0000313" key="10">
    <source>
        <dbReference type="Proteomes" id="UP000055060"/>
    </source>
</evidence>
<feature type="binding site" evidence="6">
    <location>
        <position position="230"/>
    </location>
    <ligand>
        <name>Mg(2+)</name>
        <dbReference type="ChEBI" id="CHEBI:18420"/>
    </ligand>
</feature>
<dbReference type="InterPro" id="IPR034603">
    <property type="entry name" value="Dipeptide_epimerase"/>
</dbReference>
<evidence type="ECO:0000256" key="3">
    <source>
        <dbReference type="ARBA" id="ARBA00022842"/>
    </source>
</evidence>
<dbReference type="InterPro" id="IPR034593">
    <property type="entry name" value="DgoD-like"/>
</dbReference>
<evidence type="ECO:0000256" key="5">
    <source>
        <dbReference type="PIRSR" id="PIRSR634603-1"/>
    </source>
</evidence>
<evidence type="ECO:0000256" key="2">
    <source>
        <dbReference type="ARBA" id="ARBA00022723"/>
    </source>
</evidence>
<keyword evidence="3 6" id="KW-0460">Magnesium</keyword>
<evidence type="ECO:0000313" key="9">
    <source>
        <dbReference type="EMBL" id="GAP12298.1"/>
    </source>
</evidence>
<dbReference type="Proteomes" id="UP000055060">
    <property type="component" value="Unassembled WGS sequence"/>
</dbReference>
<dbReference type="Gene3D" id="3.30.390.10">
    <property type="entry name" value="Enolase-like, N-terminal domain"/>
    <property type="match status" value="1"/>
</dbReference>
<sequence length="340" mass="36789">MPQSLLTWESLTLNLRNPFTVSYGTSDTRQAFWLRLTGDEGWGEGTLPPYYGVDTADIIAVWSRAAASSRPLPDDPAGIPAWVGDAGPAVARCALDLALHDRIGRQRRLPLHRLLGLPAPRPLPTSFTLSIDTPEAMAEAARSVPNLRVLKIKLGSDAQDVDRVAAVRAARPDVKLRVDANAGWQEADAIRYLKELERFDLEMVEQPLDKHDFDGMGRVQAHTALPIVADESAQTLADVERLGKAGVRGLNLKLMKTGGLTPALAMLKRARELGMRIMLGCMVETSLGTTAMAHLMGLADWVDLDAPLLIANDPFDGVSYGDGAVIRVPERAGIGVVLKP</sequence>
<dbReference type="SUPFAM" id="SSF51604">
    <property type="entry name" value="Enolase C-terminal domain-like"/>
    <property type="match status" value="1"/>
</dbReference>
<dbReference type="Pfam" id="PF13378">
    <property type="entry name" value="MR_MLE_C"/>
    <property type="match status" value="1"/>
</dbReference>
<comment type="similarity">
    <text evidence="1 7">Belongs to the mandelate racemase/muconate lactonizing enzyme family.</text>
</comment>
<dbReference type="RefSeq" id="WP_075071740.1">
    <property type="nucleotide sequence ID" value="NZ_DF967972.1"/>
</dbReference>
<dbReference type="CDD" id="cd03319">
    <property type="entry name" value="L-Ala-DL-Glu_epimerase"/>
    <property type="match status" value="1"/>
</dbReference>
<dbReference type="GO" id="GO:0009063">
    <property type="term" value="P:amino acid catabolic process"/>
    <property type="evidence" value="ECO:0007669"/>
    <property type="project" value="InterPro"/>
</dbReference>
<keyword evidence="10" id="KW-1185">Reference proteome</keyword>
<organism evidence="9">
    <name type="scientific">Longilinea arvoryzae</name>
    <dbReference type="NCBI Taxonomy" id="360412"/>
    <lineage>
        <taxon>Bacteria</taxon>
        <taxon>Bacillati</taxon>
        <taxon>Chloroflexota</taxon>
        <taxon>Anaerolineae</taxon>
        <taxon>Anaerolineales</taxon>
        <taxon>Anaerolineaceae</taxon>
        <taxon>Longilinea</taxon>
    </lineage>
</organism>
<keyword evidence="2 6" id="KW-0479">Metal-binding</keyword>
<protein>
    <recommendedName>
        <fullName evidence="7">Dipeptide epimerase</fullName>
        <ecNumber evidence="7">5.1.1.-</ecNumber>
    </recommendedName>
</protein>
<dbReference type="InterPro" id="IPR018110">
    <property type="entry name" value="Mandel_Rmase/mucon_lact_enz_CS"/>
</dbReference>
<gene>
    <name evidence="9" type="ORF">LARV_00030</name>
</gene>
<keyword evidence="4 7" id="KW-0413">Isomerase</keyword>
<dbReference type="SFLD" id="SFLDS00001">
    <property type="entry name" value="Enolase"/>
    <property type="match status" value="1"/>
</dbReference>
<feature type="active site" description="Proton acceptor; specific for (R)-substrate epimerization" evidence="5">
    <location>
        <position position="153"/>
    </location>
</feature>
<dbReference type="GO" id="GO:0016855">
    <property type="term" value="F:racemase and epimerase activity, acting on amino acids and derivatives"/>
    <property type="evidence" value="ECO:0007669"/>
    <property type="project" value="UniProtKB-UniRule"/>
</dbReference>
<feature type="binding site" evidence="6">
    <location>
        <position position="179"/>
    </location>
    <ligand>
        <name>Mg(2+)</name>
        <dbReference type="ChEBI" id="CHEBI:18420"/>
    </ligand>
</feature>
<proteinExistence type="inferred from homology"/>
<dbReference type="SUPFAM" id="SSF54826">
    <property type="entry name" value="Enolase N-terminal domain-like"/>
    <property type="match status" value="1"/>
</dbReference>
<feature type="binding site" evidence="6">
    <location>
        <position position="205"/>
    </location>
    <ligand>
        <name>Mg(2+)</name>
        <dbReference type="ChEBI" id="CHEBI:18420"/>
    </ligand>
</feature>
<dbReference type="InterPro" id="IPR013342">
    <property type="entry name" value="Mandelate_racemase_C"/>
</dbReference>